<evidence type="ECO:0000313" key="2">
    <source>
        <dbReference type="Proteomes" id="UP000765509"/>
    </source>
</evidence>
<sequence length="135" mass="15023">MLTLLQNPIDMHPTQASPVCPHQSLNFYTPSCYHSYAPEAPSRYASNAATPPCGSKPQPNPLHHLPFLHSHSPLPAHPSLRFQAPTSSYLPLTMLTILQCPLMIAINHPCTCTMFDFCPNSRSFAQFTILMLTYT</sequence>
<organism evidence="1 2">
    <name type="scientific">Austropuccinia psidii MF-1</name>
    <dbReference type="NCBI Taxonomy" id="1389203"/>
    <lineage>
        <taxon>Eukaryota</taxon>
        <taxon>Fungi</taxon>
        <taxon>Dikarya</taxon>
        <taxon>Basidiomycota</taxon>
        <taxon>Pucciniomycotina</taxon>
        <taxon>Pucciniomycetes</taxon>
        <taxon>Pucciniales</taxon>
        <taxon>Sphaerophragmiaceae</taxon>
        <taxon>Austropuccinia</taxon>
    </lineage>
</organism>
<name>A0A9Q3EZ23_9BASI</name>
<protein>
    <submittedName>
        <fullName evidence="1">Uncharacterized protein</fullName>
    </submittedName>
</protein>
<accession>A0A9Q3EZ23</accession>
<dbReference type="EMBL" id="AVOT02033896">
    <property type="protein sequence ID" value="MBW0527878.1"/>
    <property type="molecule type" value="Genomic_DNA"/>
</dbReference>
<gene>
    <name evidence="1" type="ORF">O181_067593</name>
</gene>
<dbReference type="Proteomes" id="UP000765509">
    <property type="component" value="Unassembled WGS sequence"/>
</dbReference>
<evidence type="ECO:0000313" key="1">
    <source>
        <dbReference type="EMBL" id="MBW0527878.1"/>
    </source>
</evidence>
<keyword evidence="2" id="KW-1185">Reference proteome</keyword>
<reference evidence="1" key="1">
    <citation type="submission" date="2021-03" db="EMBL/GenBank/DDBJ databases">
        <title>Draft genome sequence of rust myrtle Austropuccinia psidii MF-1, a brazilian biotype.</title>
        <authorList>
            <person name="Quecine M.C."/>
            <person name="Pachon D.M.R."/>
            <person name="Bonatelli M.L."/>
            <person name="Correr F.H."/>
            <person name="Franceschini L.M."/>
            <person name="Leite T.F."/>
            <person name="Margarido G.R.A."/>
            <person name="Almeida C.A."/>
            <person name="Ferrarezi J.A."/>
            <person name="Labate C.A."/>
        </authorList>
    </citation>
    <scope>NUCLEOTIDE SEQUENCE</scope>
    <source>
        <strain evidence="1">MF-1</strain>
    </source>
</reference>
<dbReference type="AlphaFoldDB" id="A0A9Q3EZ23"/>
<comment type="caution">
    <text evidence="1">The sequence shown here is derived from an EMBL/GenBank/DDBJ whole genome shotgun (WGS) entry which is preliminary data.</text>
</comment>
<proteinExistence type="predicted"/>